<dbReference type="AlphaFoldDB" id="E1RAD1"/>
<dbReference type="Gene3D" id="3.20.20.80">
    <property type="entry name" value="Glycosidases"/>
    <property type="match status" value="2"/>
</dbReference>
<dbReference type="KEGG" id="ssm:Spirs_0266"/>
<dbReference type="Pfam" id="PF00128">
    <property type="entry name" value="Alpha-amylase"/>
    <property type="match status" value="1"/>
</dbReference>
<dbReference type="STRING" id="573413.Spirs_0266"/>
<dbReference type="SMART" id="SM00642">
    <property type="entry name" value="Aamy"/>
    <property type="match status" value="1"/>
</dbReference>
<dbReference type="Proteomes" id="UP000002318">
    <property type="component" value="Chromosome"/>
</dbReference>
<dbReference type="EMBL" id="CP002116">
    <property type="protein sequence ID" value="ADK79422.1"/>
    <property type="molecule type" value="Genomic_DNA"/>
</dbReference>
<name>E1RAD1_SEDSS</name>
<dbReference type="RefSeq" id="WP_013252886.1">
    <property type="nucleotide sequence ID" value="NC_014364.1"/>
</dbReference>
<dbReference type="InterPro" id="IPR017853">
    <property type="entry name" value="GH"/>
</dbReference>
<proteinExistence type="predicted"/>
<dbReference type="InterPro" id="IPR006047">
    <property type="entry name" value="GH13_cat_dom"/>
</dbReference>
<dbReference type="CAZy" id="GH13">
    <property type="family name" value="Glycoside Hydrolase Family 13"/>
</dbReference>
<sequence>MSVEKYRKGMPISVKAREQFRIADLFPEQKEGRREKEPGTTYAEAQEIAQLLNRKNKADRYPEHRVSTASVFALGLIRTFQYIIIKLYSEKNGGEVSLQLLKHLAQSPGRKETESTLSSFETEFFKPSHSARTEEEQIEELLLLWLTNQNRAARFMRGLFSDRDLERHTSYQEVIASCYLFFSKLQGFGPGNLHLMDMLRSPAINYPDNLLAQLEYIRDHWGPLLGSFLELLLRGIDYLKEEQRPFFPPGPGPSRIPIFRKGSEEYERFSSDSHWMPEVVLIAKSTLVWLNQLSRFYHREIHRLDQIPDQELDVLAERGFTALWLIGLWERSDASRKIKQWSGNQEAAASAYSLKRYEIAEELGGWEALDNLRERCRQRGIRLASDMVPNHTGLDSDWLFEHPEWFIQCSAPPFPGYTYSGESVVDHPDIEVHLEDHYWDRSDAAVTFQYVDRRSGSCRYIYHGNDGTSMPWNDTAQLDYLNPHVREVVIQTILHVARNFPIIRFDAAMTLAKKHIQRLWYPQPGHGGDIPSRSRFGIDETEFHERIPEEFWREVVDRVAAEVPDTLLLAEAFWMMEGYFVRTLGMHRVYNSAFMNMLKNEENAKYRQTIKNTLEYDPEILKRFVNFMNNPDEDTAYAQFGDGDKYFGVCTMMTAMPGLPMFGHGQIEGFREKYGMEFRKAYLSEEPDRMLIERHEREIFPLTRIRSLFAEVEHFNFYDFHETEGRVNENVFVWSNKKGEERAIVAYNNCYQSSTGSFSESVPVNRRRENGRRELVTGFLAANLDFTSDDNWFLIFQEQRSGLWFIRENKNLFGEGFGLILAGYQSQLFLNFREVYDSLGIYRYLCEKLGGSGTKDIERMEKELRAAPVREPFRRLLSKERIAQVEDSFRSGDSSLLTLLDDTIEDYRAFLAGCRQVGYGDAITAAEEEYRDQMIRLDLLLACKTEEEPSLPSGAEGYLLRGLSIAPEAAVVLYAKALLTPLWRLLDSKAEKAGTFALCDAAEAIEELLLPELFDEALLAVGVAEPFLPELRLLISLLPRLENWTRLTLQGSPAERLKQILSIPEVARYCGINEYEGIRWYGGESLQQLFWYLAVLAMPDDRALGYEIVRRWHVAEEEADYRLDQLFELLENQAS</sequence>
<dbReference type="HOGENOM" id="CLU_005647_0_0_12"/>
<reference evidence="2 3" key="1">
    <citation type="journal article" date="2010" name="Stand. Genomic Sci.">
        <title>Complete genome sequence of Spirochaeta smaragdinae type strain (SEBR 4228).</title>
        <authorList>
            <person name="Mavromatis K."/>
            <person name="Yasawong M."/>
            <person name="Chertkov O."/>
            <person name="Lapidus A."/>
            <person name="Lucas S."/>
            <person name="Nolan M."/>
            <person name="Del Rio T.G."/>
            <person name="Tice H."/>
            <person name="Cheng J.F."/>
            <person name="Pitluck S."/>
            <person name="Liolios K."/>
            <person name="Ivanova N."/>
            <person name="Tapia R."/>
            <person name="Han C."/>
            <person name="Bruce D."/>
            <person name="Goodwin L."/>
            <person name="Pati A."/>
            <person name="Chen A."/>
            <person name="Palaniappan K."/>
            <person name="Land M."/>
            <person name="Hauser L."/>
            <person name="Chang Y.J."/>
            <person name="Jeffries C.D."/>
            <person name="Detter J.C."/>
            <person name="Rohde M."/>
            <person name="Brambilla E."/>
            <person name="Spring S."/>
            <person name="Goker M."/>
            <person name="Sikorski J."/>
            <person name="Woyke T."/>
            <person name="Bristow J."/>
            <person name="Eisen J.A."/>
            <person name="Markowitz V."/>
            <person name="Hugenholtz P."/>
            <person name="Klenk H.P."/>
            <person name="Kyrpides N.C."/>
        </authorList>
    </citation>
    <scope>NUCLEOTIDE SEQUENCE [LARGE SCALE GENOMIC DNA]</scope>
    <source>
        <strain evidence="3">DSM 11293 / JCM 15392 / SEBR 4228</strain>
    </source>
</reference>
<gene>
    <name evidence="2" type="ordered locus">Spirs_0266</name>
</gene>
<keyword evidence="3" id="KW-1185">Reference proteome</keyword>
<protein>
    <submittedName>
        <fullName evidence="2">Alpha amylase catalytic region</fullName>
    </submittedName>
</protein>
<evidence type="ECO:0000313" key="2">
    <source>
        <dbReference type="EMBL" id="ADK79422.1"/>
    </source>
</evidence>
<accession>E1RAD1</accession>
<evidence type="ECO:0000259" key="1">
    <source>
        <dbReference type="SMART" id="SM00642"/>
    </source>
</evidence>
<dbReference type="PANTHER" id="PTHR47786">
    <property type="entry name" value="ALPHA-1,4-GLUCAN:MALTOSE-1-PHOSPHATE MALTOSYLTRANSFERASE"/>
    <property type="match status" value="1"/>
</dbReference>
<dbReference type="PANTHER" id="PTHR47786:SF2">
    <property type="entry name" value="GLYCOSYL HYDROLASE FAMILY 13 CATALYTIC DOMAIN-CONTAINING PROTEIN"/>
    <property type="match status" value="1"/>
</dbReference>
<evidence type="ECO:0000313" key="3">
    <source>
        <dbReference type="Proteomes" id="UP000002318"/>
    </source>
</evidence>
<organism evidence="2 3">
    <name type="scientific">Sediminispirochaeta smaragdinae (strain DSM 11293 / JCM 15392 / SEBR 4228)</name>
    <name type="common">Spirochaeta smaragdinae</name>
    <dbReference type="NCBI Taxonomy" id="573413"/>
    <lineage>
        <taxon>Bacteria</taxon>
        <taxon>Pseudomonadati</taxon>
        <taxon>Spirochaetota</taxon>
        <taxon>Spirochaetia</taxon>
        <taxon>Spirochaetales</taxon>
        <taxon>Spirochaetaceae</taxon>
        <taxon>Sediminispirochaeta</taxon>
    </lineage>
</organism>
<dbReference type="SUPFAM" id="SSF51445">
    <property type="entry name" value="(Trans)glycosidases"/>
    <property type="match status" value="1"/>
</dbReference>
<dbReference type="GO" id="GO:0005975">
    <property type="term" value="P:carbohydrate metabolic process"/>
    <property type="evidence" value="ECO:0007669"/>
    <property type="project" value="InterPro"/>
</dbReference>
<dbReference type="eggNOG" id="COG0366">
    <property type="taxonomic scope" value="Bacteria"/>
</dbReference>
<feature type="domain" description="Glycosyl hydrolase family 13 catalytic" evidence="1">
    <location>
        <begin position="291"/>
        <end position="689"/>
    </location>
</feature>
<dbReference type="OrthoDB" id="9808590at2"/>